<proteinExistence type="predicted"/>
<name>A0A098VTT8_9MICR</name>
<sequence length="394" mass="44618">MHQLKLVFAALVLISVILCEPSEIDKTPMPFFDARTPSCDEITAYDTLVDDYMFFYIKSTPILERIFSSLIIIPAASFLALALLHKSEFDARTTKARSAAPLFEHPSLWVYSRPFFVAAVVLILQKGFLYSAILHPMTTSIKERIRIIDPLLIKPDQYLCYIMACFFAQSVFTSIKINSFASYILACSLWLFTRRVVRDLYLYLPRTGNSFMLILTLTGYTSYIYSNGGPSAFFKSNHGKKTNILSKFSPNSPSEFGDINESFYEAANVFEHSLNFLTHMANSGLVQIILFGILAWYFSSIYTSSSDAGSHTGPIILWKAICFFREDIKISLPFYIVKWTKLLPYSLTNTALPVVSTIGDSIFFLTIYLCIAVVTHADERLDEKKVDQYLPLGV</sequence>
<keyword evidence="1" id="KW-1133">Transmembrane helix</keyword>
<keyword evidence="1" id="KW-0812">Transmembrane</keyword>
<organism evidence="3 4">
    <name type="scientific">Mitosporidium daphniae</name>
    <dbReference type="NCBI Taxonomy" id="1485682"/>
    <lineage>
        <taxon>Eukaryota</taxon>
        <taxon>Fungi</taxon>
        <taxon>Fungi incertae sedis</taxon>
        <taxon>Microsporidia</taxon>
        <taxon>Mitosporidium</taxon>
    </lineage>
</organism>
<feature type="transmembrane region" description="Helical" evidence="1">
    <location>
        <begin position="115"/>
        <end position="133"/>
    </location>
</feature>
<dbReference type="Proteomes" id="UP000029725">
    <property type="component" value="Unassembled WGS sequence"/>
</dbReference>
<feature type="chain" id="PRO_5001942024" evidence="2">
    <location>
        <begin position="20"/>
        <end position="394"/>
    </location>
</feature>
<keyword evidence="1" id="KW-0472">Membrane</keyword>
<evidence type="ECO:0000256" key="2">
    <source>
        <dbReference type="SAM" id="SignalP"/>
    </source>
</evidence>
<dbReference type="EMBL" id="JMKJ01000068">
    <property type="protein sequence ID" value="KGG52528.1"/>
    <property type="molecule type" value="Genomic_DNA"/>
</dbReference>
<comment type="caution">
    <text evidence="3">The sequence shown here is derived from an EMBL/GenBank/DDBJ whole genome shotgun (WGS) entry which is preliminary data.</text>
</comment>
<dbReference type="VEuPathDB" id="MicrosporidiaDB:DI09_161p30"/>
<feature type="transmembrane region" description="Helical" evidence="1">
    <location>
        <begin position="66"/>
        <end position="84"/>
    </location>
</feature>
<reference evidence="3 4" key="1">
    <citation type="submission" date="2014-04" db="EMBL/GenBank/DDBJ databases">
        <title>A new species of microsporidia sheds light on the evolution of extreme parasitism.</title>
        <authorList>
            <person name="Haag K.L."/>
            <person name="James T.Y."/>
            <person name="Larsson R."/>
            <person name="Schaer T.M."/>
            <person name="Refardt D."/>
            <person name="Pombert J.-F."/>
            <person name="Ebert D."/>
        </authorList>
    </citation>
    <scope>NUCLEOTIDE SEQUENCE [LARGE SCALE GENOMIC DNA]</scope>
    <source>
        <strain evidence="3 4">UGP3</strain>
        <tissue evidence="3">Spores</tissue>
    </source>
</reference>
<evidence type="ECO:0000256" key="1">
    <source>
        <dbReference type="SAM" id="Phobius"/>
    </source>
</evidence>
<feature type="transmembrane region" description="Helical" evidence="1">
    <location>
        <begin position="280"/>
        <end position="298"/>
    </location>
</feature>
<accession>A0A098VTT8</accession>
<keyword evidence="2" id="KW-0732">Signal</keyword>
<keyword evidence="4" id="KW-1185">Reference proteome</keyword>
<dbReference type="RefSeq" id="XP_013238964.1">
    <property type="nucleotide sequence ID" value="XM_013383510.1"/>
</dbReference>
<evidence type="ECO:0000313" key="4">
    <source>
        <dbReference type="Proteomes" id="UP000029725"/>
    </source>
</evidence>
<evidence type="ECO:0000313" key="3">
    <source>
        <dbReference type="EMBL" id="KGG52528.1"/>
    </source>
</evidence>
<feature type="signal peptide" evidence="2">
    <location>
        <begin position="1"/>
        <end position="19"/>
    </location>
</feature>
<protein>
    <submittedName>
        <fullName evidence="3">Uncharacterized protein</fullName>
    </submittedName>
</protein>
<dbReference type="HOGENOM" id="CLU_700361_0_0_1"/>
<feature type="transmembrane region" description="Helical" evidence="1">
    <location>
        <begin position="351"/>
        <end position="375"/>
    </location>
</feature>
<dbReference type="GeneID" id="25258587"/>
<dbReference type="AlphaFoldDB" id="A0A098VTT8"/>
<feature type="transmembrane region" description="Helical" evidence="1">
    <location>
        <begin position="161"/>
        <end position="192"/>
    </location>
</feature>
<gene>
    <name evidence="3" type="ORF">DI09_161p30</name>
</gene>